<evidence type="ECO:0000313" key="3">
    <source>
        <dbReference type="Proteomes" id="UP001152300"/>
    </source>
</evidence>
<proteinExistence type="predicted"/>
<sequence length="278" mass="32703">MESYISTFSTLFATTFSIRPKAYPEVVQATKLREASENGLIDNEYILSAEYLQEKAYHSSSISHKFAQSLLWCFVAILITPMLVILIQFRSSNYFWAPVTCVIFAIVMLISYFNYDKKEVEETYTTAWEDKTRSVAKIIQDRIYVKDQKTKFRVSHLAQIHRLQSIPENQHPKSISNMRHEMSEKYTAAMKDMTSETRVMLNIYLIVSGVMSTVFLWAAHHYYHRPSSFYEATNYLVLVGKVIVLMIMYMSVLHQTKFWIEELERERMEIMRGWDIVD</sequence>
<feature type="transmembrane region" description="Helical" evidence="1">
    <location>
        <begin position="70"/>
        <end position="89"/>
    </location>
</feature>
<feature type="transmembrane region" description="Helical" evidence="1">
    <location>
        <begin position="232"/>
        <end position="252"/>
    </location>
</feature>
<comment type="caution">
    <text evidence="2">The sequence shown here is derived from an EMBL/GenBank/DDBJ whole genome shotgun (WGS) entry which is preliminary data.</text>
</comment>
<organism evidence="2 3">
    <name type="scientific">Sclerotinia nivalis</name>
    <dbReference type="NCBI Taxonomy" id="352851"/>
    <lineage>
        <taxon>Eukaryota</taxon>
        <taxon>Fungi</taxon>
        <taxon>Dikarya</taxon>
        <taxon>Ascomycota</taxon>
        <taxon>Pezizomycotina</taxon>
        <taxon>Leotiomycetes</taxon>
        <taxon>Helotiales</taxon>
        <taxon>Sclerotiniaceae</taxon>
        <taxon>Sclerotinia</taxon>
    </lineage>
</organism>
<keyword evidence="1" id="KW-1133">Transmembrane helix</keyword>
<dbReference type="OrthoDB" id="3518882at2759"/>
<feature type="transmembrane region" description="Helical" evidence="1">
    <location>
        <begin position="199"/>
        <end position="220"/>
    </location>
</feature>
<protein>
    <submittedName>
        <fullName evidence="2">Uncharacterized protein</fullName>
    </submittedName>
</protein>
<feature type="transmembrane region" description="Helical" evidence="1">
    <location>
        <begin position="95"/>
        <end position="115"/>
    </location>
</feature>
<dbReference type="AlphaFoldDB" id="A0A9X0DMC2"/>
<reference evidence="2" key="1">
    <citation type="submission" date="2022-11" db="EMBL/GenBank/DDBJ databases">
        <title>Genome Resource of Sclerotinia nivalis Strain SnTB1, a Plant Pathogen Isolated from American Ginseng.</title>
        <authorList>
            <person name="Fan S."/>
        </authorList>
    </citation>
    <scope>NUCLEOTIDE SEQUENCE</scope>
    <source>
        <strain evidence="2">SnTB1</strain>
    </source>
</reference>
<keyword evidence="3" id="KW-1185">Reference proteome</keyword>
<evidence type="ECO:0000256" key="1">
    <source>
        <dbReference type="SAM" id="Phobius"/>
    </source>
</evidence>
<evidence type="ECO:0000313" key="2">
    <source>
        <dbReference type="EMBL" id="KAJ8065868.1"/>
    </source>
</evidence>
<keyword evidence="1" id="KW-0812">Transmembrane</keyword>
<name>A0A9X0DMC2_9HELO</name>
<dbReference type="EMBL" id="JAPEIS010000005">
    <property type="protein sequence ID" value="KAJ8065868.1"/>
    <property type="molecule type" value="Genomic_DNA"/>
</dbReference>
<keyword evidence="1" id="KW-0472">Membrane</keyword>
<gene>
    <name evidence="2" type="ORF">OCU04_004970</name>
</gene>
<dbReference type="Proteomes" id="UP001152300">
    <property type="component" value="Unassembled WGS sequence"/>
</dbReference>
<accession>A0A9X0DMC2</accession>